<evidence type="ECO:0000256" key="5">
    <source>
        <dbReference type="SAM" id="Phobius"/>
    </source>
</evidence>
<evidence type="ECO:0000313" key="6">
    <source>
        <dbReference type="EMBL" id="KAI9637141.1"/>
    </source>
</evidence>
<dbReference type="InterPro" id="IPR036259">
    <property type="entry name" value="MFS_trans_sf"/>
</dbReference>
<name>A0AA38LX98_9TREE</name>
<feature type="transmembrane region" description="Helical" evidence="5">
    <location>
        <begin position="227"/>
        <end position="249"/>
    </location>
</feature>
<feature type="transmembrane region" description="Helical" evidence="5">
    <location>
        <begin position="459"/>
        <end position="477"/>
    </location>
</feature>
<accession>A0AA38LX98</accession>
<dbReference type="Pfam" id="PF07690">
    <property type="entry name" value="MFS_1"/>
    <property type="match status" value="1"/>
</dbReference>
<dbReference type="SUPFAM" id="SSF103473">
    <property type="entry name" value="MFS general substrate transporter"/>
    <property type="match status" value="1"/>
</dbReference>
<evidence type="ECO:0000256" key="4">
    <source>
        <dbReference type="ARBA" id="ARBA00023136"/>
    </source>
</evidence>
<keyword evidence="3 5" id="KW-1133">Transmembrane helix</keyword>
<organism evidence="6 7">
    <name type="scientific">Dioszegia hungarica</name>
    <dbReference type="NCBI Taxonomy" id="4972"/>
    <lineage>
        <taxon>Eukaryota</taxon>
        <taxon>Fungi</taxon>
        <taxon>Dikarya</taxon>
        <taxon>Basidiomycota</taxon>
        <taxon>Agaricomycotina</taxon>
        <taxon>Tremellomycetes</taxon>
        <taxon>Tremellales</taxon>
        <taxon>Bulleribasidiaceae</taxon>
        <taxon>Dioszegia</taxon>
    </lineage>
</organism>
<dbReference type="GO" id="GO:0016020">
    <property type="term" value="C:membrane"/>
    <property type="evidence" value="ECO:0007669"/>
    <property type="project" value="UniProtKB-SubCell"/>
</dbReference>
<comment type="caution">
    <text evidence="6">The sequence shown here is derived from an EMBL/GenBank/DDBJ whole genome shotgun (WGS) entry which is preliminary data.</text>
</comment>
<evidence type="ECO:0000256" key="2">
    <source>
        <dbReference type="ARBA" id="ARBA00022692"/>
    </source>
</evidence>
<dbReference type="InterPro" id="IPR051617">
    <property type="entry name" value="UNC-93-like_regulator"/>
</dbReference>
<dbReference type="RefSeq" id="XP_052946918.1">
    <property type="nucleotide sequence ID" value="XM_053088862.1"/>
</dbReference>
<feature type="transmembrane region" description="Helical" evidence="5">
    <location>
        <begin position="157"/>
        <end position="177"/>
    </location>
</feature>
<dbReference type="Gene3D" id="1.20.1250.20">
    <property type="entry name" value="MFS general substrate transporter like domains"/>
    <property type="match status" value="1"/>
</dbReference>
<dbReference type="EMBL" id="JAKWFO010000005">
    <property type="protein sequence ID" value="KAI9637141.1"/>
    <property type="molecule type" value="Genomic_DNA"/>
</dbReference>
<feature type="transmembrane region" description="Helical" evidence="5">
    <location>
        <begin position="352"/>
        <end position="371"/>
    </location>
</feature>
<dbReference type="GO" id="GO:0022857">
    <property type="term" value="F:transmembrane transporter activity"/>
    <property type="evidence" value="ECO:0007669"/>
    <property type="project" value="InterPro"/>
</dbReference>
<feature type="transmembrane region" description="Helical" evidence="5">
    <location>
        <begin position="288"/>
        <end position="310"/>
    </location>
</feature>
<dbReference type="PANTHER" id="PTHR23294:SF19">
    <property type="entry name" value="DUF895 DOMAIN MEMBRANE PROTEIN-RELATED"/>
    <property type="match status" value="1"/>
</dbReference>
<dbReference type="AlphaFoldDB" id="A0AA38LX98"/>
<feature type="transmembrane region" description="Helical" evidence="5">
    <location>
        <begin position="65"/>
        <end position="82"/>
    </location>
</feature>
<evidence type="ECO:0000256" key="3">
    <source>
        <dbReference type="ARBA" id="ARBA00022989"/>
    </source>
</evidence>
<feature type="transmembrane region" description="Helical" evidence="5">
    <location>
        <begin position="102"/>
        <end position="121"/>
    </location>
</feature>
<keyword evidence="7" id="KW-1185">Reference proteome</keyword>
<keyword evidence="2 5" id="KW-0812">Transmembrane</keyword>
<gene>
    <name evidence="6" type="ORF">MKK02DRAFT_34171</name>
</gene>
<protein>
    <submittedName>
        <fullName evidence="6">Major facilitator superfamily domain-containing protein</fullName>
    </submittedName>
</protein>
<proteinExistence type="predicted"/>
<comment type="subcellular location">
    <subcellularLocation>
        <location evidence="1">Membrane</location>
        <topology evidence="1">Multi-pass membrane protein</topology>
    </subcellularLocation>
</comment>
<evidence type="ECO:0000313" key="7">
    <source>
        <dbReference type="Proteomes" id="UP001164286"/>
    </source>
</evidence>
<feature type="transmembrane region" description="Helical" evidence="5">
    <location>
        <begin position="322"/>
        <end position="340"/>
    </location>
</feature>
<evidence type="ECO:0000256" key="1">
    <source>
        <dbReference type="ARBA" id="ARBA00004141"/>
    </source>
</evidence>
<feature type="transmembrane region" description="Helical" evidence="5">
    <location>
        <begin position="133"/>
        <end position="151"/>
    </location>
</feature>
<feature type="transmembrane region" description="Helical" evidence="5">
    <location>
        <begin position="399"/>
        <end position="420"/>
    </location>
</feature>
<dbReference type="Proteomes" id="UP001164286">
    <property type="component" value="Unassembled WGS sequence"/>
</dbReference>
<keyword evidence="4 5" id="KW-0472">Membrane</keyword>
<sequence>MSHVPAYPRDEIAGVELHPIEQDKDLDNKHPGGSSDDIQAVTNNEEYDPFEVDQNYLVASRTTKFFRGVLFQMVLFGALSFVGPSMNDAISNLGGGGLSTPYLANLANALNYTMSCLLTLFGGPIINKVGIKWACVIAAFGMPLGGSGYYTRARLGIDWYLLLARCVGGITGGFLYVGESTAMLSYPLQDDRGLYLGIWSAMRNSGSIMGGAINFATNFSSSTAGGIAWSTYLIFIGFECTGVIWAFLLSPTAKVRRKNGTRIPSSPPLSWKKEFIALYQHAKSPRTWLMFVPAFYSFFCGGTFGTYLSLNFSVRARALSSLIVPSFTVPLVVAYGKLILDRTSWSQKKRAWVCVAAWVIPQGAAFVWVSIQIAKQQTPLIAYDYGIHGARWAEAYMPYAIMLITSYWCQLSIYWILGTFSTDVKSASRTGGLFRAFETAGQAISYGINATAANKNVPMWVNIAVFVVTLPALYFLIRLVPEKPLEHDDVADSHLNEPKVKA</sequence>
<dbReference type="PANTHER" id="PTHR23294">
    <property type="entry name" value="ET TRANSLATION PRODUCT-RELATED"/>
    <property type="match status" value="1"/>
</dbReference>
<dbReference type="GeneID" id="77728067"/>
<reference evidence="6" key="1">
    <citation type="journal article" date="2022" name="G3 (Bethesda)">
        <title>High quality genome of the basidiomycete yeast Dioszegia hungarica PDD-24b-2 isolated from cloud water.</title>
        <authorList>
            <person name="Jarrige D."/>
            <person name="Haridas S."/>
            <person name="Bleykasten-Grosshans C."/>
            <person name="Joly M."/>
            <person name="Nadalig T."/>
            <person name="Sancelme M."/>
            <person name="Vuilleumier S."/>
            <person name="Grigoriev I.V."/>
            <person name="Amato P."/>
            <person name="Bringel F."/>
        </authorList>
    </citation>
    <scope>NUCLEOTIDE SEQUENCE</scope>
    <source>
        <strain evidence="6">PDD-24b-2</strain>
    </source>
</reference>
<dbReference type="InterPro" id="IPR011701">
    <property type="entry name" value="MFS"/>
</dbReference>
<feature type="transmembrane region" description="Helical" evidence="5">
    <location>
        <begin position="193"/>
        <end position="215"/>
    </location>
</feature>